<protein>
    <recommendedName>
        <fullName evidence="3">HNH endonuclease</fullName>
    </recommendedName>
</protein>
<dbReference type="RefSeq" id="WP_183916065.1">
    <property type="nucleotide sequence ID" value="NZ_JACHBB010000004.1"/>
</dbReference>
<evidence type="ECO:0000313" key="2">
    <source>
        <dbReference type="Proteomes" id="UP000528824"/>
    </source>
</evidence>
<proteinExistence type="predicted"/>
<dbReference type="Proteomes" id="UP000528824">
    <property type="component" value="Unassembled WGS sequence"/>
</dbReference>
<accession>A0A7W8UMD1</accession>
<keyword evidence="2" id="KW-1185">Reference proteome</keyword>
<dbReference type="EMBL" id="JACHBC010000004">
    <property type="protein sequence ID" value="MBB5560641.1"/>
    <property type="molecule type" value="Genomic_DNA"/>
</dbReference>
<name>A0A7W8UMD1_9HYPH</name>
<evidence type="ECO:0008006" key="3">
    <source>
        <dbReference type="Google" id="ProtNLM"/>
    </source>
</evidence>
<organism evidence="1 2">
    <name type="scientific">Rhizobium lentis</name>
    <dbReference type="NCBI Taxonomy" id="1138194"/>
    <lineage>
        <taxon>Bacteria</taxon>
        <taxon>Pseudomonadati</taxon>
        <taxon>Pseudomonadota</taxon>
        <taxon>Alphaproteobacteria</taxon>
        <taxon>Hyphomicrobiales</taxon>
        <taxon>Rhizobiaceae</taxon>
        <taxon>Rhizobium/Agrobacterium group</taxon>
        <taxon>Rhizobium</taxon>
    </lineage>
</organism>
<reference evidence="1 2" key="1">
    <citation type="submission" date="2020-08" db="EMBL/GenBank/DDBJ databases">
        <title>Genomic Encyclopedia of Type Strains, Phase IV (KMG-V): Genome sequencing to study the core and pangenomes of soil and plant-associated prokaryotes.</title>
        <authorList>
            <person name="Whitman W."/>
        </authorList>
    </citation>
    <scope>NUCLEOTIDE SEQUENCE [LARGE SCALE GENOMIC DNA]</scope>
    <source>
        <strain evidence="1 2">SEMIA 4034</strain>
    </source>
</reference>
<evidence type="ECO:0000313" key="1">
    <source>
        <dbReference type="EMBL" id="MBB5560641.1"/>
    </source>
</evidence>
<gene>
    <name evidence="1" type="ORF">GGI59_002303</name>
</gene>
<sequence>MGKLRTISTTLRTIDTRTVVPESKKADAFYLSPEWRALMAMIIKERGRICEDPHCDGRTHKPGMRVFGDHVVELKDGGAPLDPRNVMLRCGASHTRKTAAARAKRLAERF</sequence>
<dbReference type="AlphaFoldDB" id="A0A7W8UMD1"/>
<comment type="caution">
    <text evidence="1">The sequence shown here is derived from an EMBL/GenBank/DDBJ whole genome shotgun (WGS) entry which is preliminary data.</text>
</comment>